<protein>
    <submittedName>
        <fullName evidence="2">Protein translocase membrane subunit SecG</fullName>
    </submittedName>
</protein>
<dbReference type="AlphaFoldDB" id="A0A6J4MTU1"/>
<organism evidence="2">
    <name type="scientific">uncultured Nocardioidaceae bacterium</name>
    <dbReference type="NCBI Taxonomy" id="253824"/>
    <lineage>
        <taxon>Bacteria</taxon>
        <taxon>Bacillati</taxon>
        <taxon>Actinomycetota</taxon>
        <taxon>Actinomycetes</taxon>
        <taxon>Propionibacteriales</taxon>
        <taxon>Nocardioidaceae</taxon>
        <taxon>environmental samples</taxon>
    </lineage>
</organism>
<gene>
    <name evidence="2" type="ORF">AVDCRST_MAG21-230</name>
</gene>
<proteinExistence type="predicted"/>
<name>A0A6J4MTU1_9ACTN</name>
<feature type="non-terminal residue" evidence="2">
    <location>
        <position position="108"/>
    </location>
</feature>
<sequence length="108" mass="12331">DHRTAHHPSLRDPGADRGGAAPAQRRRGPRHRLLPRHGLLHDGARHGQPPHARNGRPRRRVFRAVLVARLPVARHRPAPFHPRRPRPQHARGAERARHPRAARRADQL</sequence>
<accession>A0A6J4MTU1</accession>
<feature type="non-terminal residue" evidence="2">
    <location>
        <position position="1"/>
    </location>
</feature>
<feature type="compositionally biased region" description="Basic residues" evidence="1">
    <location>
        <begin position="72"/>
        <end position="89"/>
    </location>
</feature>
<feature type="compositionally biased region" description="Basic residues" evidence="1">
    <location>
        <begin position="53"/>
        <end position="62"/>
    </location>
</feature>
<evidence type="ECO:0000313" key="2">
    <source>
        <dbReference type="EMBL" id="CAA9367120.1"/>
    </source>
</evidence>
<feature type="region of interest" description="Disordered" evidence="1">
    <location>
        <begin position="1"/>
        <end position="108"/>
    </location>
</feature>
<dbReference type="EMBL" id="CADCUL010000046">
    <property type="protein sequence ID" value="CAA9367120.1"/>
    <property type="molecule type" value="Genomic_DNA"/>
</dbReference>
<evidence type="ECO:0000256" key="1">
    <source>
        <dbReference type="SAM" id="MobiDB-lite"/>
    </source>
</evidence>
<reference evidence="2" key="1">
    <citation type="submission" date="2020-02" db="EMBL/GenBank/DDBJ databases">
        <authorList>
            <person name="Meier V. D."/>
        </authorList>
    </citation>
    <scope>NUCLEOTIDE SEQUENCE</scope>
    <source>
        <strain evidence="2">AVDCRST_MAG21</strain>
    </source>
</reference>
<feature type="compositionally biased region" description="Basic residues" evidence="1">
    <location>
        <begin position="24"/>
        <end position="35"/>
    </location>
</feature>